<dbReference type="Pfam" id="PF13487">
    <property type="entry name" value="HD_5"/>
    <property type="match status" value="1"/>
</dbReference>
<dbReference type="CDD" id="cd00077">
    <property type="entry name" value="HDc"/>
    <property type="match status" value="1"/>
</dbReference>
<dbReference type="InterPro" id="IPR003607">
    <property type="entry name" value="HD/PDEase_dom"/>
</dbReference>
<name>A0A8J6TED8_9CHLR</name>
<evidence type="ECO:0000313" key="3">
    <source>
        <dbReference type="EMBL" id="MBC8335051.1"/>
    </source>
</evidence>
<keyword evidence="1" id="KW-0472">Membrane</keyword>
<feature type="domain" description="HD-GYP" evidence="2">
    <location>
        <begin position="186"/>
        <end position="377"/>
    </location>
</feature>
<dbReference type="PROSITE" id="PS51832">
    <property type="entry name" value="HD_GYP"/>
    <property type="match status" value="1"/>
</dbReference>
<protein>
    <submittedName>
        <fullName evidence="3">HD domain-containing protein</fullName>
    </submittedName>
</protein>
<dbReference type="EMBL" id="JACNJN010000088">
    <property type="protein sequence ID" value="MBC8335051.1"/>
    <property type="molecule type" value="Genomic_DNA"/>
</dbReference>
<organism evidence="3 4">
    <name type="scientific">Candidatus Desulfolinea nitratireducens</name>
    <dbReference type="NCBI Taxonomy" id="2841698"/>
    <lineage>
        <taxon>Bacteria</taxon>
        <taxon>Bacillati</taxon>
        <taxon>Chloroflexota</taxon>
        <taxon>Anaerolineae</taxon>
        <taxon>Anaerolineales</taxon>
        <taxon>Anaerolineales incertae sedis</taxon>
        <taxon>Candidatus Desulfolinea</taxon>
    </lineage>
</organism>
<dbReference type="Gene3D" id="1.10.3210.10">
    <property type="entry name" value="Hypothetical protein af1432"/>
    <property type="match status" value="1"/>
</dbReference>
<dbReference type="Proteomes" id="UP000614469">
    <property type="component" value="Unassembled WGS sequence"/>
</dbReference>
<dbReference type="InterPro" id="IPR037522">
    <property type="entry name" value="HD_GYP_dom"/>
</dbReference>
<feature type="transmembrane region" description="Helical" evidence="1">
    <location>
        <begin position="26"/>
        <end position="46"/>
    </location>
</feature>
<dbReference type="NCBIfam" id="TIGR00277">
    <property type="entry name" value="HDIG"/>
    <property type="match status" value="1"/>
</dbReference>
<dbReference type="SMART" id="SM00471">
    <property type="entry name" value="HDc"/>
    <property type="match status" value="1"/>
</dbReference>
<reference evidence="3 4" key="1">
    <citation type="submission" date="2020-08" db="EMBL/GenBank/DDBJ databases">
        <title>Bridging the membrane lipid divide: bacteria of the FCB group superphylum have the potential to synthesize archaeal ether lipids.</title>
        <authorList>
            <person name="Villanueva L."/>
            <person name="Von Meijenfeldt F.A.B."/>
            <person name="Westbye A.B."/>
            <person name="Yadav S."/>
            <person name="Hopmans E.C."/>
            <person name="Dutilh B.E."/>
            <person name="Sinninghe Damste J.S."/>
        </authorList>
    </citation>
    <scope>NUCLEOTIDE SEQUENCE [LARGE SCALE GENOMIC DNA]</scope>
    <source>
        <strain evidence="3">NIOZ-UU36</strain>
    </source>
</reference>
<feature type="transmembrane region" description="Helical" evidence="1">
    <location>
        <begin position="159"/>
        <end position="179"/>
    </location>
</feature>
<dbReference type="SUPFAM" id="SSF109604">
    <property type="entry name" value="HD-domain/PDEase-like"/>
    <property type="match status" value="1"/>
</dbReference>
<evidence type="ECO:0000256" key="1">
    <source>
        <dbReference type="SAM" id="Phobius"/>
    </source>
</evidence>
<dbReference type="PANTHER" id="PTHR45228:SF1">
    <property type="entry name" value="CYCLIC DI-GMP PHOSPHODIESTERASE TM_0186"/>
    <property type="match status" value="1"/>
</dbReference>
<proteinExistence type="predicted"/>
<feature type="transmembrane region" description="Helical" evidence="1">
    <location>
        <begin position="75"/>
        <end position="94"/>
    </location>
</feature>
<keyword evidence="1" id="KW-1133">Transmembrane helix</keyword>
<comment type="caution">
    <text evidence="3">The sequence shown here is derived from an EMBL/GenBank/DDBJ whole genome shotgun (WGS) entry which is preliminary data.</text>
</comment>
<evidence type="ECO:0000259" key="2">
    <source>
        <dbReference type="PROSITE" id="PS51832"/>
    </source>
</evidence>
<dbReference type="InterPro" id="IPR052020">
    <property type="entry name" value="Cyclic_di-GMP/3'3'-cGAMP_PDE"/>
</dbReference>
<accession>A0A8J6TED8</accession>
<sequence>MKASWFTFLLPPQVSNFEQTQKTRLLHYMLLASFLGALVFGIINFLKGWYNEATFLSLFAVFCLLGFFLNRTKFFQIAALILCGSLYLLLNLMLYNGIGLHDETLLAFPLLMVFAAFLFGRWGLWITTTLSVSTVVAIHYLQVYALFENQYPTSPTRVFLVSSLFVFTALTIGVVRSSWEMNLKHLRESYDLTLHGWARALEYRDGETAGHTRRVTALSVKLAQKLGLSEEEIQGVEHGAYLHDIGKMAIPDNILLKPGKLTEDEWMIMKQHPVISREFIAKIPYLRPAIDVAYSHHEHWDGTGYPEGLRGEEIPRSARIFTVIDNWDALNSDRPYRKAWPSEDIIVYLQGNAGTLFDPEIVEAFLEILDEDKGLSG</sequence>
<dbReference type="InterPro" id="IPR006675">
    <property type="entry name" value="HDIG_dom"/>
</dbReference>
<evidence type="ECO:0000313" key="4">
    <source>
        <dbReference type="Proteomes" id="UP000614469"/>
    </source>
</evidence>
<keyword evidence="1" id="KW-0812">Transmembrane</keyword>
<feature type="transmembrane region" description="Helical" evidence="1">
    <location>
        <begin position="53"/>
        <end position="69"/>
    </location>
</feature>
<feature type="transmembrane region" description="Helical" evidence="1">
    <location>
        <begin position="130"/>
        <end position="147"/>
    </location>
</feature>
<dbReference type="AlphaFoldDB" id="A0A8J6TED8"/>
<gene>
    <name evidence="3" type="ORF">H8E29_07295</name>
</gene>
<dbReference type="PANTHER" id="PTHR45228">
    <property type="entry name" value="CYCLIC DI-GMP PHOSPHODIESTERASE TM_0186-RELATED"/>
    <property type="match status" value="1"/>
</dbReference>